<protein>
    <submittedName>
        <fullName evidence="2">Nucleoporin Nup98</fullName>
    </submittedName>
</protein>
<feature type="region of interest" description="Disordered" evidence="1">
    <location>
        <begin position="1"/>
        <end position="29"/>
    </location>
</feature>
<feature type="compositionally biased region" description="Polar residues" evidence="1">
    <location>
        <begin position="20"/>
        <end position="29"/>
    </location>
</feature>
<organism evidence="2">
    <name type="scientific">Gongylonema pulchrum</name>
    <dbReference type="NCBI Taxonomy" id="637853"/>
    <lineage>
        <taxon>Eukaryota</taxon>
        <taxon>Metazoa</taxon>
        <taxon>Ecdysozoa</taxon>
        <taxon>Nematoda</taxon>
        <taxon>Chromadorea</taxon>
        <taxon>Rhabditida</taxon>
        <taxon>Spirurina</taxon>
        <taxon>Spiruromorpha</taxon>
        <taxon>Spiruroidea</taxon>
        <taxon>Gongylonematidae</taxon>
        <taxon>Gongylonema</taxon>
    </lineage>
</organism>
<proteinExistence type="predicted"/>
<name>A0A183ESV2_9BILA</name>
<dbReference type="AlphaFoldDB" id="A0A183ESV2"/>
<evidence type="ECO:0000256" key="1">
    <source>
        <dbReference type="SAM" id="MobiDB-lite"/>
    </source>
</evidence>
<sequence>LFGSTATTLQQPSLFGAAPQQPTFGASKR</sequence>
<accession>A0A183ESV2</accession>
<reference evidence="2" key="1">
    <citation type="submission" date="2016-06" db="UniProtKB">
        <authorList>
            <consortium name="WormBaseParasite"/>
        </authorList>
    </citation>
    <scope>IDENTIFICATION</scope>
</reference>
<feature type="compositionally biased region" description="Polar residues" evidence="1">
    <location>
        <begin position="1"/>
        <end position="13"/>
    </location>
</feature>
<dbReference type="WBParaSite" id="GPUH_0002407301-mRNA-1">
    <property type="protein sequence ID" value="GPUH_0002407301-mRNA-1"/>
    <property type="gene ID" value="GPUH_0002407301"/>
</dbReference>
<evidence type="ECO:0000313" key="2">
    <source>
        <dbReference type="WBParaSite" id="GPUH_0002407301-mRNA-1"/>
    </source>
</evidence>